<dbReference type="AlphaFoldDB" id="A0A540WWA1"/>
<evidence type="ECO:0000256" key="7">
    <source>
        <dbReference type="RuleBase" id="RU000461"/>
    </source>
</evidence>
<dbReference type="CDD" id="cd11032">
    <property type="entry name" value="P450_EryK-like"/>
    <property type="match status" value="1"/>
</dbReference>
<dbReference type="InterPro" id="IPR002397">
    <property type="entry name" value="Cyt_P450_B"/>
</dbReference>
<dbReference type="PROSITE" id="PS00086">
    <property type="entry name" value="CYTOCHROME_P450"/>
    <property type="match status" value="1"/>
</dbReference>
<dbReference type="GO" id="GO:0020037">
    <property type="term" value="F:heme binding"/>
    <property type="evidence" value="ECO:0007669"/>
    <property type="project" value="InterPro"/>
</dbReference>
<comment type="similarity">
    <text evidence="1 7">Belongs to the cytochrome P450 family.</text>
</comment>
<dbReference type="PRINTS" id="PR00359">
    <property type="entry name" value="BP450"/>
</dbReference>
<evidence type="ECO:0000256" key="5">
    <source>
        <dbReference type="ARBA" id="ARBA00023004"/>
    </source>
</evidence>
<name>A0A540WWA1_9BACT</name>
<dbReference type="PRINTS" id="PR00385">
    <property type="entry name" value="P450"/>
</dbReference>
<organism evidence="8 9">
    <name type="scientific">Myxococcus llanfairpwllgwyngyllgogerychwyrndrobwllllantysiliogogogochensis</name>
    <dbReference type="NCBI Taxonomy" id="2590453"/>
    <lineage>
        <taxon>Bacteria</taxon>
        <taxon>Pseudomonadati</taxon>
        <taxon>Myxococcota</taxon>
        <taxon>Myxococcia</taxon>
        <taxon>Myxococcales</taxon>
        <taxon>Cystobacterineae</taxon>
        <taxon>Myxococcaceae</taxon>
        <taxon>Myxococcus</taxon>
    </lineage>
</organism>
<evidence type="ECO:0000313" key="8">
    <source>
        <dbReference type="EMBL" id="TQF13285.1"/>
    </source>
</evidence>
<keyword evidence="2 7" id="KW-0349">Heme</keyword>
<proteinExistence type="inferred from homology"/>
<dbReference type="GO" id="GO:0036199">
    <property type="term" value="F:cholest-4-en-3-one 26-monooxygenase activity"/>
    <property type="evidence" value="ECO:0007669"/>
    <property type="project" value="TreeGrafter"/>
</dbReference>
<evidence type="ECO:0000313" key="9">
    <source>
        <dbReference type="Proteomes" id="UP000315369"/>
    </source>
</evidence>
<dbReference type="InterPro" id="IPR001128">
    <property type="entry name" value="Cyt_P450"/>
</dbReference>
<dbReference type="SUPFAM" id="SSF48264">
    <property type="entry name" value="Cytochrome P450"/>
    <property type="match status" value="1"/>
</dbReference>
<accession>A0A540WWA1</accession>
<keyword evidence="9" id="KW-1185">Reference proteome</keyword>
<dbReference type="PANTHER" id="PTHR46696:SF4">
    <property type="entry name" value="BIOTIN BIOSYNTHESIS CYTOCHROME P450"/>
    <property type="match status" value="1"/>
</dbReference>
<comment type="caution">
    <text evidence="8">The sequence shown here is derived from an EMBL/GenBank/DDBJ whole genome shotgun (WGS) entry which is preliminary data.</text>
</comment>
<keyword evidence="4 7" id="KW-0560">Oxidoreductase</keyword>
<keyword evidence="3 7" id="KW-0479">Metal-binding</keyword>
<dbReference type="InterPro" id="IPR017972">
    <property type="entry name" value="Cyt_P450_CS"/>
</dbReference>
<dbReference type="Pfam" id="PF00067">
    <property type="entry name" value="p450"/>
    <property type="match status" value="1"/>
</dbReference>
<dbReference type="GO" id="GO:0006707">
    <property type="term" value="P:cholesterol catabolic process"/>
    <property type="evidence" value="ECO:0007669"/>
    <property type="project" value="TreeGrafter"/>
</dbReference>
<dbReference type="GO" id="GO:0008395">
    <property type="term" value="F:steroid hydroxylase activity"/>
    <property type="evidence" value="ECO:0007669"/>
    <property type="project" value="TreeGrafter"/>
</dbReference>
<dbReference type="GO" id="GO:0005506">
    <property type="term" value="F:iron ion binding"/>
    <property type="evidence" value="ECO:0007669"/>
    <property type="project" value="InterPro"/>
</dbReference>
<keyword evidence="6 7" id="KW-0503">Monooxygenase</keyword>
<dbReference type="FunFam" id="1.10.630.10:FF:000018">
    <property type="entry name" value="Cytochrome P450 monooxygenase"/>
    <property type="match status" value="1"/>
</dbReference>
<evidence type="ECO:0000256" key="2">
    <source>
        <dbReference type="ARBA" id="ARBA00022617"/>
    </source>
</evidence>
<dbReference type="Proteomes" id="UP000315369">
    <property type="component" value="Unassembled WGS sequence"/>
</dbReference>
<evidence type="ECO:0000256" key="3">
    <source>
        <dbReference type="ARBA" id="ARBA00022723"/>
    </source>
</evidence>
<keyword evidence="5 7" id="KW-0408">Iron</keyword>
<dbReference type="EMBL" id="VIFM01000106">
    <property type="protein sequence ID" value="TQF13285.1"/>
    <property type="molecule type" value="Genomic_DNA"/>
</dbReference>
<evidence type="ECO:0000256" key="4">
    <source>
        <dbReference type="ARBA" id="ARBA00023002"/>
    </source>
</evidence>
<evidence type="ECO:0000256" key="6">
    <source>
        <dbReference type="ARBA" id="ARBA00023033"/>
    </source>
</evidence>
<gene>
    <name evidence="8" type="ORF">FJV41_24720</name>
</gene>
<dbReference type="OrthoDB" id="4511384at2"/>
<dbReference type="Gene3D" id="1.10.630.10">
    <property type="entry name" value="Cytochrome P450"/>
    <property type="match status" value="1"/>
</dbReference>
<sequence length="392" mass="44601">MELFTDDVRRNPFPLYARLRADSPLLHEPREDLWILFDYDSVKWALQDHDAFSSVVTTETGTTPDWLLFSDPPRHTKLRGIIMRAFTPRSIANLEPHVRELSRELLDVTVERGELDLVADYSSQLPAMVIAKMIGIPVEDRARFLRWGDIIMKLSYTIAGGDESKRAMVENAAARDEMRTYLAGILDERRRAPRDDLLTRLVEAEVDGERLDAKELLGFFQLLLAAGTETTTNLINNALLCFMESPDQLARLKAEPGLLPLAIEEVLRFRSPAQSMFRSTKRAVELHGRVIPEGKFVLPMIGSANRDPKQFREPERFDIGRDPNPHLAFGHGIHFCLGAALSRMEARVALTDLLERLRDFRLASDEPWQPRQALHVHGPTRLPLRFEPGVKA</sequence>
<protein>
    <submittedName>
        <fullName evidence="8">Cytochrome P450</fullName>
    </submittedName>
</protein>
<dbReference type="PANTHER" id="PTHR46696">
    <property type="entry name" value="P450, PUTATIVE (EUROFUNG)-RELATED"/>
    <property type="match status" value="1"/>
</dbReference>
<dbReference type="InterPro" id="IPR036396">
    <property type="entry name" value="Cyt_P450_sf"/>
</dbReference>
<evidence type="ECO:0000256" key="1">
    <source>
        <dbReference type="ARBA" id="ARBA00010617"/>
    </source>
</evidence>
<reference evidence="8 9" key="1">
    <citation type="submission" date="2019-06" db="EMBL/GenBank/DDBJ databases">
        <authorList>
            <person name="Livingstone P."/>
            <person name="Whitworth D."/>
        </authorList>
    </citation>
    <scope>NUCLEOTIDE SEQUENCE [LARGE SCALE GENOMIC DNA]</scope>
    <source>
        <strain evidence="8 9">AM401</strain>
    </source>
</reference>